<evidence type="ECO:0000313" key="4">
    <source>
        <dbReference type="Proteomes" id="UP001474421"/>
    </source>
</evidence>
<dbReference type="EMBL" id="JAOTOJ010000009">
    <property type="protein sequence ID" value="KAK9395636.1"/>
    <property type="molecule type" value="Genomic_DNA"/>
</dbReference>
<feature type="region of interest" description="Disordered" evidence="1">
    <location>
        <begin position="1"/>
        <end position="20"/>
    </location>
</feature>
<dbReference type="Proteomes" id="UP001474421">
    <property type="component" value="Unassembled WGS sequence"/>
</dbReference>
<dbReference type="PROSITE" id="PS50800">
    <property type="entry name" value="SAP"/>
    <property type="match status" value="1"/>
</dbReference>
<feature type="compositionally biased region" description="Basic residues" evidence="1">
    <location>
        <begin position="50"/>
        <end position="62"/>
    </location>
</feature>
<feature type="compositionally biased region" description="Pro residues" evidence="1">
    <location>
        <begin position="129"/>
        <end position="139"/>
    </location>
</feature>
<dbReference type="Pfam" id="PF02037">
    <property type="entry name" value="SAP"/>
    <property type="match status" value="1"/>
</dbReference>
<organism evidence="3 4">
    <name type="scientific">Crotalus adamanteus</name>
    <name type="common">Eastern diamondback rattlesnake</name>
    <dbReference type="NCBI Taxonomy" id="8729"/>
    <lineage>
        <taxon>Eukaryota</taxon>
        <taxon>Metazoa</taxon>
        <taxon>Chordata</taxon>
        <taxon>Craniata</taxon>
        <taxon>Vertebrata</taxon>
        <taxon>Euteleostomi</taxon>
        <taxon>Lepidosauria</taxon>
        <taxon>Squamata</taxon>
        <taxon>Bifurcata</taxon>
        <taxon>Unidentata</taxon>
        <taxon>Episquamata</taxon>
        <taxon>Toxicofera</taxon>
        <taxon>Serpentes</taxon>
        <taxon>Colubroidea</taxon>
        <taxon>Viperidae</taxon>
        <taxon>Crotalinae</taxon>
        <taxon>Crotalus</taxon>
    </lineage>
</organism>
<protein>
    <submittedName>
        <fullName evidence="3">Myocardin-like</fullName>
    </submittedName>
</protein>
<dbReference type="InterPro" id="IPR036361">
    <property type="entry name" value="SAP_dom_sf"/>
</dbReference>
<feature type="compositionally biased region" description="Low complexity" evidence="1">
    <location>
        <begin position="35"/>
        <end position="44"/>
    </location>
</feature>
<evidence type="ECO:0000256" key="1">
    <source>
        <dbReference type="SAM" id="MobiDB-lite"/>
    </source>
</evidence>
<comment type="caution">
    <text evidence="3">The sequence shown here is derived from an EMBL/GenBank/DDBJ whole genome shotgun (WGS) entry which is preliminary data.</text>
</comment>
<feature type="compositionally biased region" description="Basic and acidic residues" evidence="1">
    <location>
        <begin position="270"/>
        <end position="285"/>
    </location>
</feature>
<reference evidence="3 4" key="1">
    <citation type="journal article" date="2024" name="Proc. Natl. Acad. Sci. U.S.A.">
        <title>The genetic regulatory architecture and epigenomic basis for age-related changes in rattlesnake venom.</title>
        <authorList>
            <person name="Hogan M.P."/>
            <person name="Holding M.L."/>
            <person name="Nystrom G.S."/>
            <person name="Colston T.J."/>
            <person name="Bartlett D.A."/>
            <person name="Mason A.J."/>
            <person name="Ellsworth S.A."/>
            <person name="Rautsaw R.M."/>
            <person name="Lawrence K.C."/>
            <person name="Strickland J.L."/>
            <person name="He B."/>
            <person name="Fraser P."/>
            <person name="Margres M.J."/>
            <person name="Gilbert D.M."/>
            <person name="Gibbs H.L."/>
            <person name="Parkinson C.L."/>
            <person name="Rokyta D.R."/>
        </authorList>
    </citation>
    <scope>NUCLEOTIDE SEQUENCE [LARGE SCALE GENOMIC DNA]</scope>
    <source>
        <strain evidence="3">DRR0105</strain>
    </source>
</reference>
<evidence type="ECO:0000313" key="3">
    <source>
        <dbReference type="EMBL" id="KAK9395636.1"/>
    </source>
</evidence>
<feature type="region of interest" description="Disordered" evidence="1">
    <location>
        <begin position="35"/>
        <end position="175"/>
    </location>
</feature>
<dbReference type="PANTHER" id="PTHR22793">
    <property type="entry name" value="MYOCARDIN-RELATED TRANSCRIPTION FACTOR-RELATED"/>
    <property type="match status" value="1"/>
</dbReference>
<sequence length="759" mass="81090">MGGIGHTGIPHAGQRPPLLPRADLGRAAVARAGAAASASCAARRISQRGWKLRLGARPRRRAGSVQLPGVAASDGGLQVPGPQQGETAGKRPKWPVTGRSRSFLDAPARGGDLPAWPGRGSSQAAQEAPPGPSEEPPSRPSVLSPTAAPVSNMPRSGLASPPCSQAGRSFLPRGTLPSRFFQSRQWASLSVERLPGEGAPQGESGKKGPRSAVTRREAMARRSKGPQPELSGGAGLRCAFRFPTNSAPKARGRKAGASEGPEATGGVVDNCEHQRVLHKVPEARKAPRPKKAKESRPKVKKLKYHQYMPPDQKGEQAPLPMDTAYAHLLQQQQVFLQLQILNQQQQPMPTSPATFCVQHLHAVPASNAPEQLLNFPGTPASTNGPPTLPLPSPATPISPLPPKPELLPANLEELTVSELRQQLRKRGLPVSGTKPALLERLKPYQVARVKPPPAPLPSARLAPSELEEEPQALQEKQRVVENLALKLHRELKHHDSDPREELQVHKQIKNCRKGALQSPGHQEAPPPPYIPKRECAKEGGGMENEFMVLCSPSCEPIHSDMELPLEITASPPDPAPATQSLEEELQEAIQKAQLVPSQSIEEILEEPLMCRGDILQAPALTPEVPDQVSLSPLVHQEASPPKKSCSSNEPPLVSSAIFDFPGSYNFLSTASSSSASLDSLSSVFSPDSLEMPPSPPDAWQGSGTRAGFDPVDWLEALTSGSASGLSSASPVGNSIFCTDLFDSSDLGVNHMIDLMVEQW</sequence>
<feature type="domain" description="SAP" evidence="2">
    <location>
        <begin position="411"/>
        <end position="445"/>
    </location>
</feature>
<dbReference type="SMART" id="SM00513">
    <property type="entry name" value="SAP"/>
    <property type="match status" value="1"/>
</dbReference>
<dbReference type="GO" id="GO:0051145">
    <property type="term" value="P:smooth muscle cell differentiation"/>
    <property type="evidence" value="ECO:0007669"/>
    <property type="project" value="TreeGrafter"/>
</dbReference>
<dbReference type="GO" id="GO:0005634">
    <property type="term" value="C:nucleus"/>
    <property type="evidence" value="ECO:0007669"/>
    <property type="project" value="TreeGrafter"/>
</dbReference>
<dbReference type="SUPFAM" id="SSF68906">
    <property type="entry name" value="SAP domain"/>
    <property type="match status" value="1"/>
</dbReference>
<dbReference type="Gene3D" id="1.10.720.30">
    <property type="entry name" value="SAP domain"/>
    <property type="match status" value="1"/>
</dbReference>
<dbReference type="AlphaFoldDB" id="A0AAW1B1I4"/>
<dbReference type="GO" id="GO:0003713">
    <property type="term" value="F:transcription coactivator activity"/>
    <property type="evidence" value="ECO:0007669"/>
    <property type="project" value="TreeGrafter"/>
</dbReference>
<feature type="region of interest" description="Disordered" evidence="1">
    <location>
        <begin position="192"/>
        <end position="300"/>
    </location>
</feature>
<dbReference type="InterPro" id="IPR003034">
    <property type="entry name" value="SAP_dom"/>
</dbReference>
<dbReference type="PANTHER" id="PTHR22793:SF14">
    <property type="entry name" value="MYOCARDIN-LIKE"/>
    <property type="match status" value="1"/>
</dbReference>
<keyword evidence="4" id="KW-1185">Reference proteome</keyword>
<dbReference type="GO" id="GO:0045944">
    <property type="term" value="P:positive regulation of transcription by RNA polymerase II"/>
    <property type="evidence" value="ECO:0007669"/>
    <property type="project" value="TreeGrafter"/>
</dbReference>
<name>A0AAW1B1I4_CROAD</name>
<accession>A0AAW1B1I4</accession>
<evidence type="ECO:0000259" key="2">
    <source>
        <dbReference type="PROSITE" id="PS50800"/>
    </source>
</evidence>
<proteinExistence type="predicted"/>
<dbReference type="InterPro" id="IPR043451">
    <property type="entry name" value="Myocardin-like"/>
</dbReference>
<gene>
    <name evidence="3" type="ORF">NXF25_018997</name>
</gene>